<dbReference type="Proteomes" id="UP000184031">
    <property type="component" value="Unassembled WGS sequence"/>
</dbReference>
<dbReference type="EMBL" id="FRAT01000004">
    <property type="protein sequence ID" value="SHK73617.1"/>
    <property type="molecule type" value="Genomic_DNA"/>
</dbReference>
<evidence type="ECO:0000313" key="2">
    <source>
        <dbReference type="EMBL" id="SHK73617.1"/>
    </source>
</evidence>
<dbReference type="Gene3D" id="3.10.450.50">
    <property type="match status" value="1"/>
</dbReference>
<evidence type="ECO:0000313" key="3">
    <source>
        <dbReference type="Proteomes" id="UP000184031"/>
    </source>
</evidence>
<evidence type="ECO:0008006" key="5">
    <source>
        <dbReference type="Google" id="ProtNLM"/>
    </source>
</evidence>
<protein>
    <recommendedName>
        <fullName evidence="5">SnoaL-like domain-containing protein</fullName>
    </recommendedName>
</protein>
<keyword evidence="4" id="KW-1185">Reference proteome</keyword>
<dbReference type="SUPFAM" id="SSF54427">
    <property type="entry name" value="NTF2-like"/>
    <property type="match status" value="1"/>
</dbReference>
<dbReference type="RefSeq" id="WP_072879011.1">
    <property type="nucleotide sequence ID" value="NZ_FOKU01000007.1"/>
</dbReference>
<organism evidence="2 3">
    <name type="scientific">Flagellimonas taeanensis</name>
    <dbReference type="NCBI Taxonomy" id="1005926"/>
    <lineage>
        <taxon>Bacteria</taxon>
        <taxon>Pseudomonadati</taxon>
        <taxon>Bacteroidota</taxon>
        <taxon>Flavobacteriia</taxon>
        <taxon>Flavobacteriales</taxon>
        <taxon>Flavobacteriaceae</taxon>
        <taxon>Flagellimonas</taxon>
    </lineage>
</organism>
<reference evidence="2 3" key="1">
    <citation type="submission" date="2016-11" db="EMBL/GenBank/DDBJ databases">
        <authorList>
            <person name="Varghese N."/>
            <person name="Submissions S."/>
        </authorList>
    </citation>
    <scope>NUCLEOTIDE SEQUENCE [LARGE SCALE GENOMIC DNA]</scope>
    <source>
        <strain evidence="2 3">CGMCC 1.12174</strain>
        <strain evidence="1 4">DSM 26351</strain>
    </source>
</reference>
<gene>
    <name evidence="1" type="ORF">SAMN04487891_107200</name>
    <name evidence="2" type="ORF">SAMN05216293_1805</name>
</gene>
<dbReference type="EMBL" id="FOKU01000007">
    <property type="protein sequence ID" value="SFC22771.1"/>
    <property type="molecule type" value="Genomic_DNA"/>
</dbReference>
<name>A0A1M6UWG3_9FLAO</name>
<sequence>MKLPEVISALVEAQDNFDGAAYADCFTESAVVFDEGKTHNGKKEIKHWIEKANREYQVTMKPLEYSEGEQTLKAEISGSFPGSPLVLSYKFGFKDKKIQSLRIVQ</sequence>
<dbReference type="AlphaFoldDB" id="A0A1M6UWG3"/>
<comment type="caution">
    <text evidence="2">The sequence shown here is derived from an EMBL/GenBank/DDBJ whole genome shotgun (WGS) entry which is preliminary data.</text>
</comment>
<dbReference type="InterPro" id="IPR032710">
    <property type="entry name" value="NTF2-like_dom_sf"/>
</dbReference>
<accession>A0A1M6UWG3</accession>
<dbReference type="STRING" id="1055723.SAMN05216293_1805"/>
<evidence type="ECO:0000313" key="1">
    <source>
        <dbReference type="EMBL" id="SFC22771.1"/>
    </source>
</evidence>
<proteinExistence type="predicted"/>
<dbReference type="Proteomes" id="UP000198940">
    <property type="component" value="Unassembled WGS sequence"/>
</dbReference>
<dbReference type="OrthoDB" id="8684708at2"/>
<evidence type="ECO:0000313" key="4">
    <source>
        <dbReference type="Proteomes" id="UP000198940"/>
    </source>
</evidence>